<dbReference type="SMART" id="SM00421">
    <property type="entry name" value="HTH_LUXR"/>
    <property type="match status" value="1"/>
</dbReference>
<evidence type="ECO:0000259" key="2">
    <source>
        <dbReference type="SMART" id="SM00421"/>
    </source>
</evidence>
<evidence type="ECO:0000313" key="4">
    <source>
        <dbReference type="Proteomes" id="UP000555448"/>
    </source>
</evidence>
<dbReference type="GO" id="GO:0006355">
    <property type="term" value="P:regulation of DNA-templated transcription"/>
    <property type="evidence" value="ECO:0007669"/>
    <property type="project" value="InterPro"/>
</dbReference>
<dbReference type="InterPro" id="IPR000792">
    <property type="entry name" value="Tscrpt_reg_LuxR_C"/>
</dbReference>
<dbReference type="GO" id="GO:0003677">
    <property type="term" value="F:DNA binding"/>
    <property type="evidence" value="ECO:0007669"/>
    <property type="project" value="UniProtKB-KW"/>
</dbReference>
<name>A0A7W7KAH6_9SPHN</name>
<dbReference type="InterPro" id="IPR016032">
    <property type="entry name" value="Sig_transdc_resp-reg_C-effctor"/>
</dbReference>
<dbReference type="SUPFAM" id="SSF46894">
    <property type="entry name" value="C-terminal effector domain of the bipartite response regulators"/>
    <property type="match status" value="1"/>
</dbReference>
<comment type="caution">
    <text evidence="3">The sequence shown here is derived from an EMBL/GenBank/DDBJ whole genome shotgun (WGS) entry which is preliminary data.</text>
</comment>
<keyword evidence="4" id="KW-1185">Reference proteome</keyword>
<protein>
    <submittedName>
        <fullName evidence="3">DNA-binding CsgD family transcriptional regulator</fullName>
    </submittedName>
</protein>
<feature type="transmembrane region" description="Helical" evidence="1">
    <location>
        <begin position="139"/>
        <end position="160"/>
    </location>
</feature>
<dbReference type="Proteomes" id="UP000555448">
    <property type="component" value="Unassembled WGS sequence"/>
</dbReference>
<evidence type="ECO:0000256" key="1">
    <source>
        <dbReference type="SAM" id="Phobius"/>
    </source>
</evidence>
<dbReference type="Pfam" id="PF00196">
    <property type="entry name" value="GerE"/>
    <property type="match status" value="1"/>
</dbReference>
<dbReference type="EMBL" id="JACHLR010000010">
    <property type="protein sequence ID" value="MBB4859196.1"/>
    <property type="molecule type" value="Genomic_DNA"/>
</dbReference>
<dbReference type="AlphaFoldDB" id="A0A7W7KAH6"/>
<accession>A0A7W7KAH6</accession>
<keyword evidence="1" id="KW-0472">Membrane</keyword>
<keyword evidence="1" id="KW-0812">Transmembrane</keyword>
<feature type="domain" description="HTH luxR-type" evidence="2">
    <location>
        <begin position="10"/>
        <end position="67"/>
    </location>
</feature>
<sequence length="167" mass="18184">MSQQQAAEMLDQLTSKQTEVLDLLLRHLTTKEIARELNLAPNTVDQRIASVRDKWGTLNRKDTVRQYTELQAICGKTTYGSEGIDEASTISVGEDVPSPSEMNLVVDPPSVGPAAHSQSAERTFGLQLVDERLGKMGRWALVFIFAATIAVTIAATLAIADSLGRML</sequence>
<dbReference type="Gene3D" id="1.10.10.10">
    <property type="entry name" value="Winged helix-like DNA-binding domain superfamily/Winged helix DNA-binding domain"/>
    <property type="match status" value="1"/>
</dbReference>
<keyword evidence="3" id="KW-0238">DNA-binding</keyword>
<evidence type="ECO:0000313" key="3">
    <source>
        <dbReference type="EMBL" id="MBB4859196.1"/>
    </source>
</evidence>
<gene>
    <name evidence="3" type="ORF">HNO88_002525</name>
</gene>
<dbReference type="InterPro" id="IPR036388">
    <property type="entry name" value="WH-like_DNA-bd_sf"/>
</dbReference>
<proteinExistence type="predicted"/>
<reference evidence="3 4" key="1">
    <citation type="submission" date="2020-08" db="EMBL/GenBank/DDBJ databases">
        <title>Functional genomics of gut bacteria from endangered species of beetles.</title>
        <authorList>
            <person name="Carlos-Shanley C."/>
        </authorList>
    </citation>
    <scope>NUCLEOTIDE SEQUENCE [LARGE SCALE GENOMIC DNA]</scope>
    <source>
        <strain evidence="3 4">S00245</strain>
    </source>
</reference>
<organism evidence="3 4">
    <name type="scientific">Novosphingobium chloroacetimidivorans</name>
    <dbReference type="NCBI Taxonomy" id="1428314"/>
    <lineage>
        <taxon>Bacteria</taxon>
        <taxon>Pseudomonadati</taxon>
        <taxon>Pseudomonadota</taxon>
        <taxon>Alphaproteobacteria</taxon>
        <taxon>Sphingomonadales</taxon>
        <taxon>Sphingomonadaceae</taxon>
        <taxon>Novosphingobium</taxon>
    </lineage>
</organism>
<dbReference type="RefSeq" id="WP_246381669.1">
    <property type="nucleotide sequence ID" value="NZ_JACHLR010000010.1"/>
</dbReference>
<keyword evidence="1" id="KW-1133">Transmembrane helix</keyword>